<dbReference type="SUPFAM" id="SSF56935">
    <property type="entry name" value="Porins"/>
    <property type="match status" value="1"/>
</dbReference>
<dbReference type="InterPro" id="IPR039426">
    <property type="entry name" value="TonB-dep_rcpt-like"/>
</dbReference>
<organism evidence="15 16">
    <name type="scientific">Pseudomaricurvus hydrocarbonicus</name>
    <dbReference type="NCBI Taxonomy" id="1470433"/>
    <lineage>
        <taxon>Bacteria</taxon>
        <taxon>Pseudomonadati</taxon>
        <taxon>Pseudomonadota</taxon>
        <taxon>Gammaproteobacteria</taxon>
        <taxon>Cellvibrionales</taxon>
        <taxon>Cellvibrionaceae</taxon>
        <taxon>Pseudomaricurvus</taxon>
    </lineage>
</organism>
<protein>
    <submittedName>
        <fullName evidence="15">TonB-dependent receptor</fullName>
    </submittedName>
</protein>
<sequence>MSSRITSKHTVHPVKDTRKKTQVLPNLLALAIGGSTLLSATAGFAAQTFSLEEVVVTAQKREERALEVPISMAALGAEALEQSGIKEVKDLGEMAPNVQMSQDSDFSSRVTIRGVGANSRNIGFDTRVGVYLDGVYLGQSPAVNQGLVDLERVEVLRGPQGTLFGKNTVAGAVNLISRKPGDEVELELGVNVGNYNSREYQLRGNLPLTDTTAMSVSLNQTERDGYIKNLYNGDKVNGRDSTSGRVMLRSDLADNLTLSLAGDYMSQDRWGFNGEPLTSIFASGYPTAGNDKYEMNQNRTVPEDKEIWGTSATVDYDMDNGFSFKSITSYRYTEMIYGTDVDFTELDLVNTAYEDSYKQMTQEFQLTSPADSALSYVLGLYYYAQDSETERFALAGEHIGLFPFGIAPNSTAVAYGGTVDTESFSIYANGNYDITDRLSLGFGFRYSEETKDVDWTIDGSNSGGFNIATGSVKDSRTDRDLSPTLSVNFALTDNSFVYARTSTGVKSGGYNLDFVNADQFTGSPEDIEFDTESVISHELGYKAELLDRRLRLSSAVFYSKYDDYQVNQYIELGGGGTALTITNAAEVVSKGVELEATYVPTDNLQITAALGLLDTTFKSFPGGGDGGADASGNDLPYAPDTTASLGVQYYVPMPSLAATLLLRADYSYTSERYLTPSNNDGFSNGLVDVAYDRLESYDLVNARLGLIDDAEHWEVYLWGRNLADSDHMNYSFRDFLGTYVAGYAMPRTYGIEGKYRF</sequence>
<dbReference type="InterPro" id="IPR036942">
    <property type="entry name" value="Beta-barrel_TonB_sf"/>
</dbReference>
<keyword evidence="7" id="KW-0406">Ion transport</keyword>
<keyword evidence="8 12" id="KW-0798">TonB box</keyword>
<dbReference type="PANTHER" id="PTHR32552">
    <property type="entry name" value="FERRICHROME IRON RECEPTOR-RELATED"/>
    <property type="match status" value="1"/>
</dbReference>
<keyword evidence="5 11" id="KW-0812">Transmembrane</keyword>
<keyword evidence="6" id="KW-0408">Iron</keyword>
<keyword evidence="2 11" id="KW-0813">Transport</keyword>
<accession>A0A9E5JXC5</accession>
<dbReference type="PANTHER" id="PTHR32552:SF81">
    <property type="entry name" value="TONB-DEPENDENT OUTER MEMBRANE RECEPTOR"/>
    <property type="match status" value="1"/>
</dbReference>
<evidence type="ECO:0000256" key="10">
    <source>
        <dbReference type="ARBA" id="ARBA00023237"/>
    </source>
</evidence>
<evidence type="ECO:0000259" key="14">
    <source>
        <dbReference type="Pfam" id="PF07715"/>
    </source>
</evidence>
<reference evidence="15" key="1">
    <citation type="submission" date="2020-03" db="EMBL/GenBank/DDBJ databases">
        <authorList>
            <person name="Guo F."/>
        </authorList>
    </citation>
    <scope>NUCLEOTIDE SEQUENCE</scope>
    <source>
        <strain evidence="15">JCM 30134</strain>
    </source>
</reference>
<keyword evidence="15" id="KW-0675">Receptor</keyword>
<keyword evidence="4" id="KW-0410">Iron transport</keyword>
<proteinExistence type="inferred from homology"/>
<name>A0A9E5JXC5_9GAMM</name>
<evidence type="ECO:0000256" key="3">
    <source>
        <dbReference type="ARBA" id="ARBA00022452"/>
    </source>
</evidence>
<evidence type="ECO:0000256" key="7">
    <source>
        <dbReference type="ARBA" id="ARBA00023065"/>
    </source>
</evidence>
<dbReference type="CDD" id="cd01347">
    <property type="entry name" value="ligand_gated_channel"/>
    <property type="match status" value="1"/>
</dbReference>
<dbReference type="RefSeq" id="WP_167186871.1">
    <property type="nucleotide sequence ID" value="NZ_JAAONZ010000008.1"/>
</dbReference>
<evidence type="ECO:0000256" key="12">
    <source>
        <dbReference type="RuleBase" id="RU003357"/>
    </source>
</evidence>
<evidence type="ECO:0000256" key="2">
    <source>
        <dbReference type="ARBA" id="ARBA00022448"/>
    </source>
</evidence>
<dbReference type="AlphaFoldDB" id="A0A9E5JXC5"/>
<keyword evidence="16" id="KW-1185">Reference proteome</keyword>
<evidence type="ECO:0000256" key="8">
    <source>
        <dbReference type="ARBA" id="ARBA00023077"/>
    </source>
</evidence>
<dbReference type="Proteomes" id="UP000787472">
    <property type="component" value="Unassembled WGS sequence"/>
</dbReference>
<comment type="caution">
    <text evidence="15">The sequence shown here is derived from an EMBL/GenBank/DDBJ whole genome shotgun (WGS) entry which is preliminary data.</text>
</comment>
<evidence type="ECO:0000313" key="16">
    <source>
        <dbReference type="Proteomes" id="UP000787472"/>
    </source>
</evidence>
<dbReference type="Pfam" id="PF00593">
    <property type="entry name" value="TonB_dep_Rec_b-barrel"/>
    <property type="match status" value="1"/>
</dbReference>
<feature type="domain" description="TonB-dependent receptor-like beta-barrel" evidence="13">
    <location>
        <begin position="251"/>
        <end position="722"/>
    </location>
</feature>
<dbReference type="InterPro" id="IPR012910">
    <property type="entry name" value="Plug_dom"/>
</dbReference>
<evidence type="ECO:0000256" key="5">
    <source>
        <dbReference type="ARBA" id="ARBA00022692"/>
    </source>
</evidence>
<feature type="domain" description="TonB-dependent receptor plug" evidence="14">
    <location>
        <begin position="66"/>
        <end position="172"/>
    </location>
</feature>
<evidence type="ECO:0000313" key="15">
    <source>
        <dbReference type="EMBL" id="NHO66311.1"/>
    </source>
</evidence>
<comment type="similarity">
    <text evidence="11 12">Belongs to the TonB-dependent receptor family.</text>
</comment>
<dbReference type="Gene3D" id="2.40.170.20">
    <property type="entry name" value="TonB-dependent receptor, beta-barrel domain"/>
    <property type="match status" value="1"/>
</dbReference>
<evidence type="ECO:0000256" key="11">
    <source>
        <dbReference type="PROSITE-ProRule" id="PRU01360"/>
    </source>
</evidence>
<keyword evidence="9 11" id="KW-0472">Membrane</keyword>
<evidence type="ECO:0000256" key="9">
    <source>
        <dbReference type="ARBA" id="ARBA00023136"/>
    </source>
</evidence>
<dbReference type="InterPro" id="IPR000531">
    <property type="entry name" value="Beta-barrel_TonB"/>
</dbReference>
<keyword evidence="3 11" id="KW-1134">Transmembrane beta strand</keyword>
<dbReference type="Pfam" id="PF07715">
    <property type="entry name" value="Plug"/>
    <property type="match status" value="1"/>
</dbReference>
<keyword evidence="10 11" id="KW-0998">Cell outer membrane</keyword>
<evidence type="ECO:0000259" key="13">
    <source>
        <dbReference type="Pfam" id="PF00593"/>
    </source>
</evidence>
<dbReference type="EMBL" id="JAAONZ010000008">
    <property type="protein sequence ID" value="NHO66311.1"/>
    <property type="molecule type" value="Genomic_DNA"/>
</dbReference>
<gene>
    <name evidence="15" type="ORF">G8770_12245</name>
</gene>
<dbReference type="GO" id="GO:0006826">
    <property type="term" value="P:iron ion transport"/>
    <property type="evidence" value="ECO:0007669"/>
    <property type="project" value="UniProtKB-KW"/>
</dbReference>
<evidence type="ECO:0000256" key="6">
    <source>
        <dbReference type="ARBA" id="ARBA00023004"/>
    </source>
</evidence>
<evidence type="ECO:0000256" key="4">
    <source>
        <dbReference type="ARBA" id="ARBA00022496"/>
    </source>
</evidence>
<dbReference type="GO" id="GO:0009279">
    <property type="term" value="C:cell outer membrane"/>
    <property type="evidence" value="ECO:0007669"/>
    <property type="project" value="UniProtKB-SubCell"/>
</dbReference>
<dbReference type="PROSITE" id="PS52016">
    <property type="entry name" value="TONB_DEPENDENT_REC_3"/>
    <property type="match status" value="1"/>
</dbReference>
<evidence type="ECO:0000256" key="1">
    <source>
        <dbReference type="ARBA" id="ARBA00004571"/>
    </source>
</evidence>
<comment type="subcellular location">
    <subcellularLocation>
        <location evidence="1 11">Cell outer membrane</location>
        <topology evidence="1 11">Multi-pass membrane protein</topology>
    </subcellularLocation>
</comment>